<protein>
    <submittedName>
        <fullName evidence="1">Uncharacterized protein</fullName>
    </submittedName>
</protein>
<dbReference type="Proteomes" id="UP001150581">
    <property type="component" value="Unassembled WGS sequence"/>
</dbReference>
<gene>
    <name evidence="1" type="ORF">LPJ66_001835</name>
</gene>
<reference evidence="1" key="1">
    <citation type="submission" date="2022-07" db="EMBL/GenBank/DDBJ databases">
        <title>Phylogenomic reconstructions and comparative analyses of Kickxellomycotina fungi.</title>
        <authorList>
            <person name="Reynolds N.K."/>
            <person name="Stajich J.E."/>
            <person name="Barry K."/>
            <person name="Grigoriev I.V."/>
            <person name="Crous P."/>
            <person name="Smith M.E."/>
        </authorList>
    </citation>
    <scope>NUCLEOTIDE SEQUENCE</scope>
    <source>
        <strain evidence="1">Benny 63K</strain>
    </source>
</reference>
<keyword evidence="2" id="KW-1185">Reference proteome</keyword>
<proteinExistence type="predicted"/>
<organism evidence="1 2">
    <name type="scientific">Kickxella alabastrina</name>
    <dbReference type="NCBI Taxonomy" id="61397"/>
    <lineage>
        <taxon>Eukaryota</taxon>
        <taxon>Fungi</taxon>
        <taxon>Fungi incertae sedis</taxon>
        <taxon>Zoopagomycota</taxon>
        <taxon>Kickxellomycotina</taxon>
        <taxon>Kickxellomycetes</taxon>
        <taxon>Kickxellales</taxon>
        <taxon>Kickxellaceae</taxon>
        <taxon>Kickxella</taxon>
    </lineage>
</organism>
<dbReference type="EMBL" id="JANBPG010000118">
    <property type="protein sequence ID" value="KAJ1899892.1"/>
    <property type="molecule type" value="Genomic_DNA"/>
</dbReference>
<evidence type="ECO:0000313" key="1">
    <source>
        <dbReference type="EMBL" id="KAJ1899892.1"/>
    </source>
</evidence>
<comment type="caution">
    <text evidence="1">The sequence shown here is derived from an EMBL/GenBank/DDBJ whole genome shotgun (WGS) entry which is preliminary data.</text>
</comment>
<sequence length="335" mass="38766">MSFKLTPEEISRVEMAAFLGVHLDPIGYVDLSTIMVLSTMYLVEFLALCYQIQHRNYPPLKVKNIYVMTLLYLGGVTWLVGDIFTGGLVHLGQSPVLRTCKLTVIWFRVCFGAYYVTSIFALRCYSLYHIFHKGIAFKGKVSIISIGLTVSSIIIFGIISTLVPTRLTTSYEELLDICYTTMPYIVSVLLVIWSIWTYTAVMSWRMRNISFCFNERRELLVSFLIMFAVSILNTICLLIVPIYMMSLGWRTSLLYVNHLSASTVYWVVMWEPTYNCIFHHDEYLEYWISILKEDAMERQYEYPATDNEETFNLVELSGNLYKDGYSDHMLSKVSV</sequence>
<name>A0ACC1IS39_9FUNG</name>
<evidence type="ECO:0000313" key="2">
    <source>
        <dbReference type="Proteomes" id="UP001150581"/>
    </source>
</evidence>
<accession>A0ACC1IS39</accession>